<comment type="caution">
    <text evidence="3">The sequence shown here is derived from an EMBL/GenBank/DDBJ whole genome shotgun (WGS) entry which is preliminary data.</text>
</comment>
<gene>
    <name evidence="3" type="ORF">AJ79_07635</name>
</gene>
<organism evidence="3 4">
    <name type="scientific">Helicocarpus griseus UAMH5409</name>
    <dbReference type="NCBI Taxonomy" id="1447875"/>
    <lineage>
        <taxon>Eukaryota</taxon>
        <taxon>Fungi</taxon>
        <taxon>Dikarya</taxon>
        <taxon>Ascomycota</taxon>
        <taxon>Pezizomycotina</taxon>
        <taxon>Eurotiomycetes</taxon>
        <taxon>Eurotiomycetidae</taxon>
        <taxon>Onygenales</taxon>
        <taxon>Ajellomycetaceae</taxon>
        <taxon>Helicocarpus</taxon>
    </lineage>
</organism>
<reference evidence="3 4" key="1">
    <citation type="submission" date="2017-10" db="EMBL/GenBank/DDBJ databases">
        <title>Comparative genomics in systemic dimorphic fungi from Ajellomycetaceae.</title>
        <authorList>
            <person name="Munoz J.F."/>
            <person name="Mcewen J.G."/>
            <person name="Clay O.K."/>
            <person name="Cuomo C.A."/>
        </authorList>
    </citation>
    <scope>NUCLEOTIDE SEQUENCE [LARGE SCALE GENOMIC DNA]</scope>
    <source>
        <strain evidence="3 4">UAMH5409</strain>
    </source>
</reference>
<feature type="region of interest" description="Disordered" evidence="1">
    <location>
        <begin position="195"/>
        <end position="227"/>
    </location>
</feature>
<dbReference type="Proteomes" id="UP000223968">
    <property type="component" value="Unassembled WGS sequence"/>
</dbReference>
<name>A0A2B7X0T5_9EURO</name>
<evidence type="ECO:0000256" key="1">
    <source>
        <dbReference type="SAM" id="MobiDB-lite"/>
    </source>
</evidence>
<dbReference type="EMBL" id="PDNB01000159">
    <property type="protein sequence ID" value="PGH02403.1"/>
    <property type="molecule type" value="Genomic_DNA"/>
</dbReference>
<dbReference type="Pfam" id="PF21831">
    <property type="entry name" value="DUF6891"/>
    <property type="match status" value="1"/>
</dbReference>
<keyword evidence="4" id="KW-1185">Reference proteome</keyword>
<evidence type="ECO:0000259" key="2">
    <source>
        <dbReference type="Pfam" id="PF21831"/>
    </source>
</evidence>
<dbReference type="InterPro" id="IPR054186">
    <property type="entry name" value="DUF6891"/>
</dbReference>
<proteinExistence type="predicted"/>
<dbReference type="AlphaFoldDB" id="A0A2B7X0T5"/>
<accession>A0A2B7X0T5</accession>
<evidence type="ECO:0000313" key="4">
    <source>
        <dbReference type="Proteomes" id="UP000223968"/>
    </source>
</evidence>
<sequence>MSQETQEHVRQMARWQVKSGFWTLTDLIDRAADAIDCEEDMSPVQAKRIARQIVIPLWEEQLTTQQSWAQEQTIAEKLERAFESLQRNHGIITRMNFACCRTCGVSEIGEDRDDEDETVGFAFFHEQTTEGFVEYPGSNIMVYYGTFPRSKVKAADVAGTVVRVLRRGRLSVEWNGETSRAIEVKCEEWRKRLMVQEGDSEEDDSDYDSEDEAEEDSEAEAEIAAGDEIELCDEELAGLVQEDSQTS</sequence>
<protein>
    <recommendedName>
        <fullName evidence="2">DUF6891 domain-containing protein</fullName>
    </recommendedName>
</protein>
<feature type="domain" description="DUF6891" evidence="2">
    <location>
        <begin position="3"/>
        <end position="193"/>
    </location>
</feature>
<evidence type="ECO:0000313" key="3">
    <source>
        <dbReference type="EMBL" id="PGH02403.1"/>
    </source>
</evidence>
<dbReference type="OrthoDB" id="4179397at2759"/>
<feature type="compositionally biased region" description="Acidic residues" evidence="1">
    <location>
        <begin position="198"/>
        <end position="227"/>
    </location>
</feature>